<dbReference type="AlphaFoldDB" id="A0AAV1I472"/>
<reference evidence="7 8" key="1">
    <citation type="submission" date="2023-10" db="EMBL/GenBank/DDBJ databases">
        <authorList>
            <person name="Maclean D."/>
            <person name="Macfadyen A."/>
        </authorList>
    </citation>
    <scope>NUCLEOTIDE SEQUENCE [LARGE SCALE GENOMIC DNA]</scope>
</reference>
<dbReference type="GO" id="GO:0070897">
    <property type="term" value="P:transcription preinitiation complex assembly"/>
    <property type="evidence" value="ECO:0007669"/>
    <property type="project" value="InterPro"/>
</dbReference>
<dbReference type="GO" id="GO:0008270">
    <property type="term" value="F:zinc ion binding"/>
    <property type="evidence" value="ECO:0007669"/>
    <property type="project" value="UniProtKB-KW"/>
</dbReference>
<keyword evidence="1" id="KW-0677">Repeat</keyword>
<dbReference type="PROSITE" id="PS51134">
    <property type="entry name" value="ZF_TFIIB"/>
    <property type="match status" value="1"/>
</dbReference>
<feature type="domain" description="TFIIB-type" evidence="6">
    <location>
        <begin position="1"/>
        <end position="32"/>
    </location>
</feature>
<comment type="caution">
    <text evidence="7">The sequence shown here is derived from an EMBL/GenBank/DDBJ whole genome shotgun (WGS) entry which is preliminary data.</text>
</comment>
<dbReference type="EMBL" id="CAUYUE010000005">
    <property type="protein sequence ID" value="CAK0775284.1"/>
    <property type="molecule type" value="Genomic_DNA"/>
</dbReference>
<keyword evidence="5" id="KW-0479">Metal-binding</keyword>
<evidence type="ECO:0000313" key="8">
    <source>
        <dbReference type="Proteomes" id="UP001314263"/>
    </source>
</evidence>
<dbReference type="GO" id="GO:0017025">
    <property type="term" value="F:TBP-class protein binding"/>
    <property type="evidence" value="ECO:0007669"/>
    <property type="project" value="TreeGrafter"/>
</dbReference>
<gene>
    <name evidence="7" type="ORF">CVIRNUC_004252</name>
</gene>
<keyword evidence="5" id="KW-0862">Zinc</keyword>
<accession>A0AAV1I472</accession>
<dbReference type="PANTHER" id="PTHR11618">
    <property type="entry name" value="TRANSCRIPTION INITIATION FACTOR IIB-RELATED"/>
    <property type="match status" value="1"/>
</dbReference>
<organism evidence="7 8">
    <name type="scientific">Coccomyxa viridis</name>
    <dbReference type="NCBI Taxonomy" id="1274662"/>
    <lineage>
        <taxon>Eukaryota</taxon>
        <taxon>Viridiplantae</taxon>
        <taxon>Chlorophyta</taxon>
        <taxon>core chlorophytes</taxon>
        <taxon>Trebouxiophyceae</taxon>
        <taxon>Trebouxiophyceae incertae sedis</taxon>
        <taxon>Coccomyxaceae</taxon>
        <taxon>Coccomyxa</taxon>
    </lineage>
</organism>
<dbReference type="InterPro" id="IPR013137">
    <property type="entry name" value="Znf_TFIIB"/>
</dbReference>
<sequence length="299" mass="32592">MAHQCHECGGDDLVTIHSEGDVVCRGCGLVLESRILTELCSFADRDRVSPAVPDSSGIGSSGNALRIAAPSSHTSARRPAVRRLQIVQAQIDRGRQFQTAEMEEVCSHLMRLPTSILDEAKCLYARVLEARTSRGQILVGIQACAVYYACILQKQPGTARNVTEVAEAFGIPESLFTRADKVVKEALQGTRFFRDLFEVANAQDLVSRSVNKLQLDQTRDRRIKRLAIDIVSDIEARKLLQGKSTGSLSSVAIWCAVSAEGCSMSKSQLCKGIGGCTVVTLNSLLKQLGQQPWMRTASR</sequence>
<evidence type="ECO:0000259" key="6">
    <source>
        <dbReference type="PROSITE" id="PS51134"/>
    </source>
</evidence>
<dbReference type="Gene3D" id="1.10.472.170">
    <property type="match status" value="1"/>
</dbReference>
<evidence type="ECO:0000256" key="4">
    <source>
        <dbReference type="ARBA" id="ARBA00031706"/>
    </source>
</evidence>
<dbReference type="SUPFAM" id="SSF57783">
    <property type="entry name" value="Zinc beta-ribbon"/>
    <property type="match status" value="1"/>
</dbReference>
<dbReference type="PRINTS" id="PR00685">
    <property type="entry name" value="TIFACTORIIB"/>
</dbReference>
<keyword evidence="3" id="KW-0804">Transcription</keyword>
<keyword evidence="8" id="KW-1185">Reference proteome</keyword>
<protein>
    <recommendedName>
        <fullName evidence="4">General transcription factor TFIIB</fullName>
    </recommendedName>
</protein>
<keyword evidence="5" id="KW-0863">Zinc-finger</keyword>
<name>A0AAV1I472_9CHLO</name>
<keyword evidence="2" id="KW-0805">Transcription regulation</keyword>
<dbReference type="Gene3D" id="1.10.472.10">
    <property type="entry name" value="Cyclin-like"/>
    <property type="match status" value="1"/>
</dbReference>
<dbReference type="InterPro" id="IPR036915">
    <property type="entry name" value="Cyclin-like_sf"/>
</dbReference>
<dbReference type="PANTHER" id="PTHR11618:SF13">
    <property type="entry name" value="TRANSCRIPTION INITIATION FACTOR IIB"/>
    <property type="match status" value="1"/>
</dbReference>
<evidence type="ECO:0000256" key="1">
    <source>
        <dbReference type="ARBA" id="ARBA00022737"/>
    </source>
</evidence>
<evidence type="ECO:0000313" key="7">
    <source>
        <dbReference type="EMBL" id="CAK0775284.1"/>
    </source>
</evidence>
<proteinExistence type="predicted"/>
<evidence type="ECO:0000256" key="3">
    <source>
        <dbReference type="ARBA" id="ARBA00023163"/>
    </source>
</evidence>
<dbReference type="Proteomes" id="UP001314263">
    <property type="component" value="Unassembled WGS sequence"/>
</dbReference>
<dbReference type="SUPFAM" id="SSF47954">
    <property type="entry name" value="Cyclin-like"/>
    <property type="match status" value="2"/>
</dbReference>
<dbReference type="Pfam" id="PF08271">
    <property type="entry name" value="Zn_Ribbon_TF"/>
    <property type="match status" value="1"/>
</dbReference>
<dbReference type="GO" id="GO:0097550">
    <property type="term" value="C:transcription preinitiation complex"/>
    <property type="evidence" value="ECO:0007669"/>
    <property type="project" value="TreeGrafter"/>
</dbReference>
<dbReference type="InterPro" id="IPR000812">
    <property type="entry name" value="TFIIB"/>
</dbReference>
<evidence type="ECO:0000256" key="5">
    <source>
        <dbReference type="PROSITE-ProRule" id="PRU00469"/>
    </source>
</evidence>
<dbReference type="GO" id="GO:0005634">
    <property type="term" value="C:nucleus"/>
    <property type="evidence" value="ECO:0007669"/>
    <property type="project" value="TreeGrafter"/>
</dbReference>
<evidence type="ECO:0000256" key="2">
    <source>
        <dbReference type="ARBA" id="ARBA00023015"/>
    </source>
</evidence>